<keyword evidence="2" id="KW-1133">Transmembrane helix</keyword>
<reference evidence="3" key="1">
    <citation type="submission" date="2023-03" db="EMBL/GenBank/DDBJ databases">
        <title>Massive genome expansion in bonnet fungi (Mycena s.s.) driven by repeated elements and novel gene families across ecological guilds.</title>
        <authorList>
            <consortium name="Lawrence Berkeley National Laboratory"/>
            <person name="Harder C.B."/>
            <person name="Miyauchi S."/>
            <person name="Viragh M."/>
            <person name="Kuo A."/>
            <person name="Thoen E."/>
            <person name="Andreopoulos B."/>
            <person name="Lu D."/>
            <person name="Skrede I."/>
            <person name="Drula E."/>
            <person name="Henrissat B."/>
            <person name="Morin E."/>
            <person name="Kohler A."/>
            <person name="Barry K."/>
            <person name="LaButti K."/>
            <person name="Morin E."/>
            <person name="Salamov A."/>
            <person name="Lipzen A."/>
            <person name="Mereny Z."/>
            <person name="Hegedus B."/>
            <person name="Baldrian P."/>
            <person name="Stursova M."/>
            <person name="Weitz H."/>
            <person name="Taylor A."/>
            <person name="Grigoriev I.V."/>
            <person name="Nagy L.G."/>
            <person name="Martin F."/>
            <person name="Kauserud H."/>
        </authorList>
    </citation>
    <scope>NUCLEOTIDE SEQUENCE</scope>
    <source>
        <strain evidence="3">9144</strain>
    </source>
</reference>
<comment type="caution">
    <text evidence="3">The sequence shown here is derived from an EMBL/GenBank/DDBJ whole genome shotgun (WGS) entry which is preliminary data.</text>
</comment>
<keyword evidence="2" id="KW-0812">Transmembrane</keyword>
<evidence type="ECO:0000256" key="2">
    <source>
        <dbReference type="SAM" id="Phobius"/>
    </source>
</evidence>
<dbReference type="Proteomes" id="UP001219525">
    <property type="component" value="Unassembled WGS sequence"/>
</dbReference>
<protein>
    <submittedName>
        <fullName evidence="3">Uncharacterized protein</fullName>
    </submittedName>
</protein>
<feature type="region of interest" description="Disordered" evidence="1">
    <location>
        <begin position="248"/>
        <end position="267"/>
    </location>
</feature>
<gene>
    <name evidence="3" type="ORF">GGX14DRAFT_406907</name>
</gene>
<sequence>MLRAGDGIHGEKRLEVGGRKKRDVVIVQEGFEGLPKASVILTAVGKSFGKSSEVGRSLWNVGHQLPFRLELRYIDHASTALRTRIETTQKWIRAPRKEKGAIAGGAVGGPVFVAVLGISAWRLLFRKMGKHAHSRFVIDDENLRSQTGPRLPFTERHRRVPATGGTARRDTQTGHPHRATQQIPRISLSYAGTHTNGPQVTLVRTTPLTPAETMCAPIEGGGNQPAGSTCDQNLEDCVRILEALTHINSKTAPQGPPSYEAAGGPAS</sequence>
<proteinExistence type="predicted"/>
<evidence type="ECO:0000313" key="3">
    <source>
        <dbReference type="EMBL" id="KAJ7191806.1"/>
    </source>
</evidence>
<keyword evidence="4" id="KW-1185">Reference proteome</keyword>
<evidence type="ECO:0000313" key="4">
    <source>
        <dbReference type="Proteomes" id="UP001219525"/>
    </source>
</evidence>
<dbReference type="AlphaFoldDB" id="A0AAD6XXR9"/>
<accession>A0AAD6XXR9</accession>
<dbReference type="EMBL" id="JARJCW010000128">
    <property type="protein sequence ID" value="KAJ7191806.1"/>
    <property type="molecule type" value="Genomic_DNA"/>
</dbReference>
<organism evidence="3 4">
    <name type="scientific">Mycena pura</name>
    <dbReference type="NCBI Taxonomy" id="153505"/>
    <lineage>
        <taxon>Eukaryota</taxon>
        <taxon>Fungi</taxon>
        <taxon>Dikarya</taxon>
        <taxon>Basidiomycota</taxon>
        <taxon>Agaricomycotina</taxon>
        <taxon>Agaricomycetes</taxon>
        <taxon>Agaricomycetidae</taxon>
        <taxon>Agaricales</taxon>
        <taxon>Marasmiineae</taxon>
        <taxon>Mycenaceae</taxon>
        <taxon>Mycena</taxon>
    </lineage>
</organism>
<keyword evidence="2" id="KW-0472">Membrane</keyword>
<name>A0AAD6XXR9_9AGAR</name>
<evidence type="ECO:0000256" key="1">
    <source>
        <dbReference type="SAM" id="MobiDB-lite"/>
    </source>
</evidence>
<feature type="region of interest" description="Disordered" evidence="1">
    <location>
        <begin position="161"/>
        <end position="180"/>
    </location>
</feature>
<feature type="transmembrane region" description="Helical" evidence="2">
    <location>
        <begin position="101"/>
        <end position="125"/>
    </location>
</feature>